<keyword evidence="4" id="KW-0788">Thiol protease</keyword>
<dbReference type="STRING" id="1210089.GCA_001613165_08031"/>
<dbReference type="InterPro" id="IPR000064">
    <property type="entry name" value="NLP_P60_dom"/>
</dbReference>
<keyword evidence="7" id="KW-0732">Signal</keyword>
<feature type="compositionally biased region" description="Low complexity" evidence="6">
    <location>
        <begin position="326"/>
        <end position="335"/>
    </location>
</feature>
<dbReference type="PANTHER" id="PTHR47359">
    <property type="entry name" value="PEPTIDOGLYCAN DL-ENDOPEPTIDASE CWLO"/>
    <property type="match status" value="1"/>
</dbReference>
<evidence type="ECO:0000256" key="3">
    <source>
        <dbReference type="ARBA" id="ARBA00022801"/>
    </source>
</evidence>
<organism evidence="9 10">
    <name type="scientific">Nocardia mexicana</name>
    <dbReference type="NCBI Taxonomy" id="279262"/>
    <lineage>
        <taxon>Bacteria</taxon>
        <taxon>Bacillati</taxon>
        <taxon>Actinomycetota</taxon>
        <taxon>Actinomycetes</taxon>
        <taxon>Mycobacteriales</taxon>
        <taxon>Nocardiaceae</taxon>
        <taxon>Nocardia</taxon>
    </lineage>
</organism>
<evidence type="ECO:0000313" key="10">
    <source>
        <dbReference type="Proteomes" id="UP000255355"/>
    </source>
</evidence>
<dbReference type="EMBL" id="QQAZ01000001">
    <property type="protein sequence ID" value="RDI55651.1"/>
    <property type="molecule type" value="Genomic_DNA"/>
</dbReference>
<keyword evidence="3 9" id="KW-0378">Hydrolase</keyword>
<evidence type="ECO:0000256" key="7">
    <source>
        <dbReference type="SAM" id="SignalP"/>
    </source>
</evidence>
<dbReference type="Gene3D" id="3.90.1720.10">
    <property type="entry name" value="endopeptidase domain like (from Nostoc punctiforme)"/>
    <property type="match status" value="1"/>
</dbReference>
<name>A0A370HEI8_9NOCA</name>
<evidence type="ECO:0000259" key="8">
    <source>
        <dbReference type="PROSITE" id="PS51935"/>
    </source>
</evidence>
<feature type="compositionally biased region" description="Pro residues" evidence="6">
    <location>
        <begin position="38"/>
        <end position="47"/>
    </location>
</feature>
<feature type="compositionally biased region" description="Low complexity" evidence="6">
    <location>
        <begin position="297"/>
        <end position="310"/>
    </location>
</feature>
<evidence type="ECO:0000256" key="4">
    <source>
        <dbReference type="ARBA" id="ARBA00022807"/>
    </source>
</evidence>
<proteinExistence type="inferred from homology"/>
<reference evidence="9 10" key="1">
    <citation type="submission" date="2018-07" db="EMBL/GenBank/DDBJ databases">
        <title>Genomic Encyclopedia of Type Strains, Phase IV (KMG-IV): sequencing the most valuable type-strain genomes for metagenomic binning, comparative biology and taxonomic classification.</title>
        <authorList>
            <person name="Goeker M."/>
        </authorList>
    </citation>
    <scope>NUCLEOTIDE SEQUENCE [LARGE SCALE GENOMIC DNA]</scope>
    <source>
        <strain evidence="9 10">DSM 44952</strain>
    </source>
</reference>
<dbReference type="GO" id="GO:0008234">
    <property type="term" value="F:cysteine-type peptidase activity"/>
    <property type="evidence" value="ECO:0007669"/>
    <property type="project" value="UniProtKB-KW"/>
</dbReference>
<protein>
    <submittedName>
        <fullName evidence="9">Cell wall-associated NlpC family hydrolase</fullName>
    </submittedName>
</protein>
<evidence type="ECO:0000313" key="9">
    <source>
        <dbReference type="EMBL" id="RDI55651.1"/>
    </source>
</evidence>
<feature type="chain" id="PRO_5016686851" evidence="7">
    <location>
        <begin position="40"/>
        <end position="478"/>
    </location>
</feature>
<keyword evidence="2" id="KW-0645">Protease</keyword>
<keyword evidence="5" id="KW-0175">Coiled coil</keyword>
<accession>A0A370HEI8</accession>
<sequence>MQGGARVAGSNRQGNSIKVALGLLLCAVAVSVSIPPAGAAPPPPPNPSDGDIAGANGQVDAGVTEVSGLINEVAAAEQQLQQLDTEVAQKREAVNKALVDLQAARAEADSAAAAVEASRRDLADAGAKVDQARTEFDRFAIEAYTQPGTGALVNVLAGADPSTALDRAQLLGIASKSRQDALQRLRRAQVEQANRDSVARQAKQAADAAAAAAEQKKVEAQQAVSAAKAAQDQQAARRNAVSQQRDSAQQRLDAARQQVAGLQGQREAFLAWDQQRRAEEAAAQAAAAAAAARAGADQAAHDAATQAGAGKRPHAQLHNAPPPRAAMPNRPSRPSGSRTQLIETVVDRAMSQLGVTYSWGGGDESGPTLGIRDGGVADSYGDFEKVGFDCSGLMIYAFAGVGISMPHYSGYQYNMGTRVPVAERERGDMLFWGANGSEHVALYLGDGKMVEAPESGDVVKVSPVREGGIMPYAVRLLT</sequence>
<dbReference type="OrthoDB" id="4771638at2"/>
<dbReference type="PROSITE" id="PS51935">
    <property type="entry name" value="NLPC_P60"/>
    <property type="match status" value="1"/>
</dbReference>
<dbReference type="InterPro" id="IPR038765">
    <property type="entry name" value="Papain-like_cys_pep_sf"/>
</dbReference>
<dbReference type="RefSeq" id="WP_114699379.1">
    <property type="nucleotide sequence ID" value="NZ_QQAZ01000001.1"/>
</dbReference>
<feature type="region of interest" description="Disordered" evidence="6">
    <location>
        <begin position="297"/>
        <end position="338"/>
    </location>
</feature>
<keyword evidence="10" id="KW-1185">Reference proteome</keyword>
<feature type="region of interest" description="Disordered" evidence="6">
    <location>
        <begin position="38"/>
        <end position="57"/>
    </location>
</feature>
<dbReference type="SUPFAM" id="SSF54001">
    <property type="entry name" value="Cysteine proteinases"/>
    <property type="match status" value="1"/>
</dbReference>
<comment type="caution">
    <text evidence="9">The sequence shown here is derived from an EMBL/GenBank/DDBJ whole genome shotgun (WGS) entry which is preliminary data.</text>
</comment>
<dbReference type="GO" id="GO:0006508">
    <property type="term" value="P:proteolysis"/>
    <property type="evidence" value="ECO:0007669"/>
    <property type="project" value="UniProtKB-KW"/>
</dbReference>
<dbReference type="Proteomes" id="UP000255355">
    <property type="component" value="Unassembled WGS sequence"/>
</dbReference>
<feature type="coiled-coil region" evidence="5">
    <location>
        <begin position="66"/>
        <end position="135"/>
    </location>
</feature>
<evidence type="ECO:0000256" key="1">
    <source>
        <dbReference type="ARBA" id="ARBA00007074"/>
    </source>
</evidence>
<feature type="signal peptide" evidence="7">
    <location>
        <begin position="1"/>
        <end position="39"/>
    </location>
</feature>
<dbReference type="Pfam" id="PF00877">
    <property type="entry name" value="NLPC_P60"/>
    <property type="match status" value="1"/>
</dbReference>
<evidence type="ECO:0000256" key="6">
    <source>
        <dbReference type="SAM" id="MobiDB-lite"/>
    </source>
</evidence>
<feature type="domain" description="NlpC/P60" evidence="8">
    <location>
        <begin position="339"/>
        <end position="478"/>
    </location>
</feature>
<comment type="similarity">
    <text evidence="1">Belongs to the peptidase C40 family.</text>
</comment>
<dbReference type="InterPro" id="IPR051794">
    <property type="entry name" value="PG_Endopeptidase_C40"/>
</dbReference>
<feature type="compositionally biased region" description="Polar residues" evidence="6">
    <location>
        <begin position="240"/>
        <end position="250"/>
    </location>
</feature>
<evidence type="ECO:0000256" key="5">
    <source>
        <dbReference type="SAM" id="Coils"/>
    </source>
</evidence>
<feature type="region of interest" description="Disordered" evidence="6">
    <location>
        <begin position="229"/>
        <end position="259"/>
    </location>
</feature>
<gene>
    <name evidence="9" type="ORF">DFR68_101485</name>
</gene>
<dbReference type="AlphaFoldDB" id="A0A370HEI8"/>
<evidence type="ECO:0000256" key="2">
    <source>
        <dbReference type="ARBA" id="ARBA00022670"/>
    </source>
</evidence>
<dbReference type="PANTHER" id="PTHR47359:SF3">
    <property type="entry name" value="NLP_P60 DOMAIN-CONTAINING PROTEIN-RELATED"/>
    <property type="match status" value="1"/>
</dbReference>